<dbReference type="Gene3D" id="3.30.70.270">
    <property type="match status" value="2"/>
</dbReference>
<evidence type="ECO:0000259" key="10">
    <source>
        <dbReference type="PROSITE" id="PS50175"/>
    </source>
</evidence>
<dbReference type="InterPro" id="IPR041577">
    <property type="entry name" value="RT_RNaseH_2"/>
</dbReference>
<sequence>MSEHDSFTIPDQVIHQGQATPQTTEIIQEIRSVSARLDGFNMRLGDMERYQRLQPSQPASPSPGPRTLPSAGPSISAAAPLGPSPTTNAQEDEIPASVTLHRGPHRVRQDAPVPPHMTRTAAALATTGTPAPHPTRISSLSTPVDSPNPLDRYRSMSKGEKSNIRRALAGLGLSVPILMEVFTGQGAEEDVGSTTGIGDDSTPQAMASSSSEESPLRSVNVNNEASISTIEVAHSAPSPVPGPAITQLNLAPDTAITAPTPTVAVSTRPMTCKTEWIGDFDGDPSQLEDFLTRLRDLIRSETQPELIPPWIKAVLRTLPRTLTGNAAVWHQGLSDTEASDLTSMDAWAAAMRAAFPVNRGQLRRDARARKWIASDETSIAYYFHKVRLLRQAFGKDQPDDALVTDIKDGLPESLIGLLRLPRMGATLADLRAEPGDWEPNWRTQYKVPLRTSTLPEHSAASSVPPHTPMNARTSIIGISAASRLLQPTMGRSASAPSTPAAPGTQTPSSSSLRAPPPIDTVPRSISKFAAAYDPTRVIPAANGQPRRYRPPGRDTVMDLRAPCSYCGGDHFNFEHGHLVPQVRILTVDDDDYEEYLWDGTPAEDGEGEDDDDPSLSLESGLAPSMLPAEASSELKPPLEVNDPSTPLCQSDQGNLYLADKSIFSVARTLRPNESCPPLAQEKRAFGKIVTLPRHISTGTGQGYRNHVPLSTHVRINDTDGRAMSSLLDTGASLSCIDADLLRKMGGQPTGTPMRVHGVGTTQTLGWVTLPLFISAQDPLGAHVQLEVDHDFHVLPTFPPGMCLGLDFIDAHHVSISPVRGRARLGRYTFQVHEKLDKAYATDVELGTTASITIAAATQTWVPVNASCLAPGVDYTVGPRLCVTPDESVRLAGPTGLITHGTSRHILVGNYGAESFCLVKGTVIADATAARVGEVLSAVGEVFSVGTPEPVSADGVASDSPTDRVEAGMPFDPFEELDTPHGSIIKDAATQLIDNAFKVGVDSHGIPHPEIVALLRRHSAAFALDGRPGRVDGHNMEIHLQPGANLQSEPPRRASPEKRAAMDNAIDQLIDWDIIEASSSPVSFPVVMVKQQSKWRFCVDYRRLNSDTVPDRYPLPTIDAIFHTLCGKTIFSSLDAIRGYHQLGVKTEDRWKTAFVCHRGLFQYKMVPFGLRTAPAVFQRLMDKVLGPLRWNQAVVYIDDSVIATDTMEEHLSALDTLLRSAEDVGLKFSPAKCTFAVPSLVLLGRKVSGAGVAIWQERAQAVEQLKRPTTLQELYHTLGLFGYYRAFIPRFAALAAPLTSLLKGWRYDTAEGHTRLVNTEGKTVTASRVPIQWDAAQQDSFDQLRHAITHPPILAHPDPTKPYILYTDASKDSFAAILHQVHAEPVPHSTVPSSGAHLHHLDVPHLPSNIARRRWETWLEADEHFGPVIRRLRSSTTSDDEWLLTDGVLVRRADDRVALPSAGIPTILRATHDDGGHFGFMKTFLAVKRRFWRPHLSSMVRAWIKHCATCQQTKAVPKVGQLDISKDPSLPFEAVSLDLIYGFPRSQAGNDAALVIQDLFSRMVLLTPCHKDITAEGVAAIVADRVLRSAHTINILPAVELAMNSSPSLTTGFRPFDLVFLSHPDVVHAIFDANEHLGVGSFDERLAAATERLREACTNIAVARQDQKRRYDARRAAVPPLVVGMLAHIRLKDRPIPNAIRDKLDARKLGPFAVVEVLSPHRVRLQLPADLDVDPVFSVEQLDFLPTAADPFAEDRAAPESRTPPASDPSSLPVPDSIPGVASEAIAPVVDDESVDLIDPLPDSEEPRVRRVPQHLRAFQLGSIMAKGSTASDSFRALFSGPIGRPRSVRHEDRDLVLTERPVAYLSRLTGIAERKLVAPELELACFTWAFHKWAHLLEGAQVLVITDHAPMERMLNSTANNVYGPTITRCRATIMPHLQNLRFLYRPGASHTNVDALSRLIPDQGRPAFEGGDVLADDDHLMITKVSISSAFLFS</sequence>
<evidence type="ECO:0000256" key="3">
    <source>
        <dbReference type="ARBA" id="ARBA00022695"/>
    </source>
</evidence>
<keyword evidence="5" id="KW-0255">Endonuclease</keyword>
<feature type="region of interest" description="Disordered" evidence="9">
    <location>
        <begin position="53"/>
        <end position="90"/>
    </location>
</feature>
<dbReference type="Pfam" id="PF17921">
    <property type="entry name" value="Integrase_H2C2"/>
    <property type="match status" value="1"/>
</dbReference>
<feature type="compositionally biased region" description="Low complexity" evidence="9">
    <location>
        <begin position="492"/>
        <end position="511"/>
    </location>
</feature>
<evidence type="ECO:0000256" key="6">
    <source>
        <dbReference type="ARBA" id="ARBA00022801"/>
    </source>
</evidence>
<evidence type="ECO:0000256" key="4">
    <source>
        <dbReference type="ARBA" id="ARBA00022722"/>
    </source>
</evidence>
<name>A0A8T8T084_9BASI</name>
<evidence type="ECO:0000256" key="9">
    <source>
        <dbReference type="SAM" id="MobiDB-lite"/>
    </source>
</evidence>
<keyword evidence="3" id="KW-0548">Nucleotidyltransferase</keyword>
<keyword evidence="4" id="KW-0540">Nuclease</keyword>
<evidence type="ECO:0000313" key="12">
    <source>
        <dbReference type="EMBL" id="KAE8252141.1"/>
    </source>
</evidence>
<dbReference type="EC" id="2.7.7.49" evidence="1"/>
<feature type="compositionally biased region" description="Polar residues" evidence="9">
    <location>
        <begin position="136"/>
        <end position="145"/>
    </location>
</feature>
<dbReference type="GO" id="GO:0004190">
    <property type="term" value="F:aspartic-type endopeptidase activity"/>
    <property type="evidence" value="ECO:0007669"/>
    <property type="project" value="InterPro"/>
</dbReference>
<dbReference type="PROSITE" id="PS50878">
    <property type="entry name" value="RT_POL"/>
    <property type="match status" value="1"/>
</dbReference>
<dbReference type="Pfam" id="PF17919">
    <property type="entry name" value="RT_RNaseH_2"/>
    <property type="match status" value="1"/>
</dbReference>
<dbReference type="InterPro" id="IPR001995">
    <property type="entry name" value="Peptidase_A2_cat"/>
</dbReference>
<dbReference type="PANTHER" id="PTHR37984:SF5">
    <property type="entry name" value="PROTEIN NYNRIN-LIKE"/>
    <property type="match status" value="1"/>
</dbReference>
<dbReference type="InterPro" id="IPR036397">
    <property type="entry name" value="RNaseH_sf"/>
</dbReference>
<dbReference type="EMBL" id="LWDD02001150">
    <property type="protein sequence ID" value="KAE8252141.1"/>
    <property type="molecule type" value="Genomic_DNA"/>
</dbReference>
<dbReference type="Gene3D" id="3.10.10.10">
    <property type="entry name" value="HIV Type 1 Reverse Transcriptase, subunit A, domain 1"/>
    <property type="match status" value="1"/>
</dbReference>
<evidence type="ECO:0000256" key="8">
    <source>
        <dbReference type="ARBA" id="ARBA00023268"/>
    </source>
</evidence>
<dbReference type="SUPFAM" id="SSF56672">
    <property type="entry name" value="DNA/RNA polymerases"/>
    <property type="match status" value="2"/>
</dbReference>
<evidence type="ECO:0000256" key="1">
    <source>
        <dbReference type="ARBA" id="ARBA00012493"/>
    </source>
</evidence>
<dbReference type="GO" id="GO:0003964">
    <property type="term" value="F:RNA-directed DNA polymerase activity"/>
    <property type="evidence" value="ECO:0007669"/>
    <property type="project" value="UniProtKB-KW"/>
</dbReference>
<organism evidence="12 13">
    <name type="scientific">Tilletia caries</name>
    <name type="common">wheat bunt fungus</name>
    <dbReference type="NCBI Taxonomy" id="13290"/>
    <lineage>
        <taxon>Eukaryota</taxon>
        <taxon>Fungi</taxon>
        <taxon>Dikarya</taxon>
        <taxon>Basidiomycota</taxon>
        <taxon>Ustilaginomycotina</taxon>
        <taxon>Exobasidiomycetes</taxon>
        <taxon>Tilletiales</taxon>
        <taxon>Tilletiaceae</taxon>
        <taxon>Tilletia</taxon>
    </lineage>
</organism>
<feature type="region of interest" description="Disordered" evidence="9">
    <location>
        <begin position="1755"/>
        <end position="1778"/>
    </location>
</feature>
<feature type="region of interest" description="Disordered" evidence="9">
    <location>
        <begin position="596"/>
        <end position="620"/>
    </location>
</feature>
<dbReference type="GO" id="GO:0006508">
    <property type="term" value="P:proteolysis"/>
    <property type="evidence" value="ECO:0007669"/>
    <property type="project" value="InterPro"/>
</dbReference>
<dbReference type="Pfam" id="PF17917">
    <property type="entry name" value="RT_RNaseH"/>
    <property type="match status" value="1"/>
</dbReference>
<accession>A0A8T8T084</accession>
<gene>
    <name evidence="12" type="ORF">A4X03_0g6245</name>
</gene>
<reference evidence="12" key="1">
    <citation type="submission" date="2016-04" db="EMBL/GenBank/DDBJ databases">
        <authorList>
            <person name="Nguyen H.D."/>
            <person name="Kesanakurti P."/>
            <person name="Cullis J."/>
            <person name="Levesque C.A."/>
            <person name="Hambleton S."/>
        </authorList>
    </citation>
    <scope>NUCLEOTIDE SEQUENCE</scope>
    <source>
        <strain evidence="12">DAOMC 238032</strain>
    </source>
</reference>
<evidence type="ECO:0000259" key="11">
    <source>
        <dbReference type="PROSITE" id="PS50878"/>
    </source>
</evidence>
<keyword evidence="2" id="KW-0808">Transferase</keyword>
<feature type="region of interest" description="Disordered" evidence="9">
    <location>
        <begin position="189"/>
        <end position="218"/>
    </location>
</feature>
<protein>
    <recommendedName>
        <fullName evidence="1">RNA-directed DNA polymerase</fullName>
        <ecNumber evidence="1">2.7.7.49</ecNumber>
    </recommendedName>
</protein>
<feature type="region of interest" description="Disordered" evidence="9">
    <location>
        <begin position="488"/>
        <end position="520"/>
    </location>
</feature>
<reference evidence="12" key="2">
    <citation type="journal article" date="2019" name="IMA Fungus">
        <title>Genome sequencing and comparison of five Tilletia species to identify candidate genes for the detection of regulated species infecting wheat.</title>
        <authorList>
            <person name="Nguyen H.D.T."/>
            <person name="Sultana T."/>
            <person name="Kesanakurti P."/>
            <person name="Hambleton S."/>
        </authorList>
    </citation>
    <scope>NUCLEOTIDE SEQUENCE</scope>
    <source>
        <strain evidence="12">DAOMC 238032</strain>
    </source>
</reference>
<feature type="compositionally biased region" description="Low complexity" evidence="9">
    <location>
        <begin position="68"/>
        <end position="85"/>
    </location>
</feature>
<evidence type="ECO:0000256" key="2">
    <source>
        <dbReference type="ARBA" id="ARBA00022679"/>
    </source>
</evidence>
<dbReference type="PROSITE" id="PS50175">
    <property type="entry name" value="ASP_PROT_RETROV"/>
    <property type="match status" value="1"/>
</dbReference>
<dbReference type="FunFam" id="3.30.70.270:FF:000020">
    <property type="entry name" value="Transposon Tf2-6 polyprotein-like Protein"/>
    <property type="match status" value="1"/>
</dbReference>
<feature type="compositionally biased region" description="Acidic residues" evidence="9">
    <location>
        <begin position="596"/>
        <end position="613"/>
    </location>
</feature>
<dbReference type="Pfam" id="PF00078">
    <property type="entry name" value="RVT_1"/>
    <property type="match status" value="1"/>
</dbReference>
<dbReference type="GO" id="GO:0004519">
    <property type="term" value="F:endonuclease activity"/>
    <property type="evidence" value="ECO:0007669"/>
    <property type="project" value="UniProtKB-KW"/>
</dbReference>
<proteinExistence type="predicted"/>
<dbReference type="Gene3D" id="3.30.420.10">
    <property type="entry name" value="Ribonuclease H-like superfamily/Ribonuclease H"/>
    <property type="match status" value="1"/>
</dbReference>
<keyword evidence="8" id="KW-0511">Multifunctional enzyme</keyword>
<feature type="region of interest" description="Disordered" evidence="9">
    <location>
        <begin position="126"/>
        <end position="149"/>
    </location>
</feature>
<dbReference type="InterPro" id="IPR041588">
    <property type="entry name" value="Integrase_H2C2"/>
</dbReference>
<dbReference type="InterPro" id="IPR043502">
    <property type="entry name" value="DNA/RNA_pol_sf"/>
</dbReference>
<dbReference type="InterPro" id="IPR000477">
    <property type="entry name" value="RT_dom"/>
</dbReference>
<evidence type="ECO:0000256" key="5">
    <source>
        <dbReference type="ARBA" id="ARBA00022759"/>
    </source>
</evidence>
<dbReference type="InterPro" id="IPR021109">
    <property type="entry name" value="Peptidase_aspartic_dom_sf"/>
</dbReference>
<dbReference type="SUPFAM" id="SSF50630">
    <property type="entry name" value="Acid proteases"/>
    <property type="match status" value="1"/>
</dbReference>
<dbReference type="InterPro" id="IPR050951">
    <property type="entry name" value="Retrovirus_Pol_polyprotein"/>
</dbReference>
<dbReference type="GO" id="GO:0003676">
    <property type="term" value="F:nucleic acid binding"/>
    <property type="evidence" value="ECO:0007669"/>
    <property type="project" value="InterPro"/>
</dbReference>
<keyword evidence="6" id="KW-0378">Hydrolase</keyword>
<dbReference type="CDD" id="cd01647">
    <property type="entry name" value="RT_LTR"/>
    <property type="match status" value="1"/>
</dbReference>
<feature type="domain" description="Peptidase A2" evidence="10">
    <location>
        <begin position="723"/>
        <end position="759"/>
    </location>
</feature>
<comment type="caution">
    <text evidence="12">The sequence shown here is derived from an EMBL/GenBank/DDBJ whole genome shotgun (WGS) entry which is preliminary data.</text>
</comment>
<dbReference type="Proteomes" id="UP000077671">
    <property type="component" value="Unassembled WGS sequence"/>
</dbReference>
<feature type="region of interest" description="Disordered" evidence="9">
    <location>
        <begin position="1"/>
        <end position="20"/>
    </location>
</feature>
<dbReference type="PANTHER" id="PTHR37984">
    <property type="entry name" value="PROTEIN CBG26694"/>
    <property type="match status" value="1"/>
</dbReference>
<dbReference type="InterPro" id="IPR041373">
    <property type="entry name" value="RT_RNaseH"/>
</dbReference>
<dbReference type="Gene3D" id="1.10.340.70">
    <property type="match status" value="1"/>
</dbReference>
<dbReference type="Gene3D" id="2.40.70.10">
    <property type="entry name" value="Acid Proteases"/>
    <property type="match status" value="1"/>
</dbReference>
<feature type="non-terminal residue" evidence="12">
    <location>
        <position position="1996"/>
    </location>
</feature>
<evidence type="ECO:0000256" key="7">
    <source>
        <dbReference type="ARBA" id="ARBA00022918"/>
    </source>
</evidence>
<dbReference type="CDD" id="cd00303">
    <property type="entry name" value="retropepsin_like"/>
    <property type="match status" value="1"/>
</dbReference>
<keyword evidence="7" id="KW-0695">RNA-directed DNA polymerase</keyword>
<feature type="compositionally biased region" description="Polar residues" evidence="9">
    <location>
        <begin position="192"/>
        <end position="207"/>
    </location>
</feature>
<feature type="domain" description="Reverse transcriptase" evidence="11">
    <location>
        <begin position="1069"/>
        <end position="1254"/>
    </location>
</feature>
<dbReference type="InterPro" id="IPR043128">
    <property type="entry name" value="Rev_trsase/Diguanyl_cyclase"/>
</dbReference>
<evidence type="ECO:0000313" key="13">
    <source>
        <dbReference type="Proteomes" id="UP000077671"/>
    </source>
</evidence>